<dbReference type="EMBL" id="VXRG01000021">
    <property type="protein sequence ID" value="MXY92168.1"/>
    <property type="molecule type" value="Genomic_DNA"/>
</dbReference>
<name>A0A6B0YRT8_9CHLR</name>
<dbReference type="PANTHER" id="PTHR43569">
    <property type="entry name" value="AMIDOHYDROLASE"/>
    <property type="match status" value="1"/>
</dbReference>
<dbReference type="GO" id="GO:0016787">
    <property type="term" value="F:hydrolase activity"/>
    <property type="evidence" value="ECO:0007669"/>
    <property type="project" value="UniProtKB-KW"/>
</dbReference>
<gene>
    <name evidence="3" type="ORF">F4Y42_01835</name>
</gene>
<dbReference type="InterPro" id="IPR052350">
    <property type="entry name" value="Metallo-dep_Lactonases"/>
</dbReference>
<proteinExistence type="inferred from homology"/>
<dbReference type="InterPro" id="IPR006680">
    <property type="entry name" value="Amidohydro-rel"/>
</dbReference>
<evidence type="ECO:0000256" key="1">
    <source>
        <dbReference type="ARBA" id="ARBA00038310"/>
    </source>
</evidence>
<dbReference type="Gene3D" id="3.20.20.140">
    <property type="entry name" value="Metal-dependent hydrolases"/>
    <property type="match status" value="1"/>
</dbReference>
<reference evidence="3" key="1">
    <citation type="submission" date="2019-09" db="EMBL/GenBank/DDBJ databases">
        <title>Characterisation of the sponge microbiome using genome-centric metagenomics.</title>
        <authorList>
            <person name="Engelberts J.P."/>
            <person name="Robbins S.J."/>
            <person name="De Goeij J.M."/>
            <person name="Aranda M."/>
            <person name="Bell S.C."/>
            <person name="Webster N.S."/>
        </authorList>
    </citation>
    <scope>NUCLEOTIDE SEQUENCE</scope>
    <source>
        <strain evidence="3">SB0664_bin_27</strain>
    </source>
</reference>
<organism evidence="3">
    <name type="scientific">Caldilineaceae bacterium SB0664_bin_27</name>
    <dbReference type="NCBI Taxonomy" id="2605260"/>
    <lineage>
        <taxon>Bacteria</taxon>
        <taxon>Bacillati</taxon>
        <taxon>Chloroflexota</taxon>
        <taxon>Caldilineae</taxon>
        <taxon>Caldilineales</taxon>
        <taxon>Caldilineaceae</taxon>
    </lineage>
</organism>
<comment type="caution">
    <text evidence="3">The sequence shown here is derived from an EMBL/GenBank/DDBJ whole genome shotgun (WGS) entry which is preliminary data.</text>
</comment>
<dbReference type="Pfam" id="PF04909">
    <property type="entry name" value="Amidohydro_2"/>
    <property type="match status" value="1"/>
</dbReference>
<dbReference type="SUPFAM" id="SSF51556">
    <property type="entry name" value="Metallo-dependent hydrolases"/>
    <property type="match status" value="1"/>
</dbReference>
<dbReference type="PANTHER" id="PTHR43569:SF2">
    <property type="entry name" value="AMIDOHYDROLASE-RELATED DOMAIN-CONTAINING PROTEIN"/>
    <property type="match status" value="1"/>
</dbReference>
<comment type="similarity">
    <text evidence="1">Belongs to the metallo-dependent hydrolases superfamily.</text>
</comment>
<feature type="domain" description="Amidohydrolase-related" evidence="2">
    <location>
        <begin position="3"/>
        <end position="276"/>
    </location>
</feature>
<keyword evidence="3" id="KW-0378">Hydrolase</keyword>
<dbReference type="InterPro" id="IPR032466">
    <property type="entry name" value="Metal_Hydrolase"/>
</dbReference>
<evidence type="ECO:0000259" key="2">
    <source>
        <dbReference type="Pfam" id="PF04909"/>
    </source>
</evidence>
<protein>
    <submittedName>
        <fullName evidence="3">Amidohydrolase</fullName>
    </submittedName>
</protein>
<accession>A0A6B0YRT8</accession>
<evidence type="ECO:0000313" key="3">
    <source>
        <dbReference type="EMBL" id="MXY92168.1"/>
    </source>
</evidence>
<sequence length="282" mass="32335">MIIDSHCHAWERWPYEPPVPDFHGKGRFEQLLNEMDLNGVDQAFLVCAGIEHNPHNNDYISRMSSLYSGRIRQVADVDCSWSETYHTPGADKRLRQAAERWSLQAFTHYMKPDDDGSWLYGEDGQEFFETAVELGLIASIACSPHHHAALHRVAERFPQLTIFVHHLGHPGVGDKERLEKVLASARFANIGVKVSGFYYSTQQGFWDFPYADSIREIVQPLYDTFGPERLYWGSDYPVCLRFMTYRQAVECFRSHCDFIPEADQALIMGENLRRLLDSGGDG</sequence>
<dbReference type="AlphaFoldDB" id="A0A6B0YRT8"/>